<organism evidence="2">
    <name type="scientific">Kwoniella dejecticola CBS 10117</name>
    <dbReference type="NCBI Taxonomy" id="1296121"/>
    <lineage>
        <taxon>Eukaryota</taxon>
        <taxon>Fungi</taxon>
        <taxon>Dikarya</taxon>
        <taxon>Basidiomycota</taxon>
        <taxon>Agaricomycotina</taxon>
        <taxon>Tremellomycetes</taxon>
        <taxon>Tremellales</taxon>
        <taxon>Cryptococcaceae</taxon>
        <taxon>Kwoniella</taxon>
    </lineage>
</organism>
<feature type="region of interest" description="Disordered" evidence="1">
    <location>
        <begin position="1"/>
        <end position="25"/>
    </location>
</feature>
<feature type="region of interest" description="Disordered" evidence="1">
    <location>
        <begin position="335"/>
        <end position="361"/>
    </location>
</feature>
<dbReference type="STRING" id="1296121.A0A1A6AGI2"/>
<reference evidence="3" key="2">
    <citation type="submission" date="2013-07" db="EMBL/GenBank/DDBJ databases">
        <authorList>
            <consortium name="The Broad Institute Genome Sequencing Platform"/>
            <person name="Cuomo C."/>
            <person name="Litvintseva A."/>
            <person name="Chen Y."/>
            <person name="Heitman J."/>
            <person name="Sun S."/>
            <person name="Springer D."/>
            <person name="Dromer F."/>
            <person name="Young S.K."/>
            <person name="Zeng Q."/>
            <person name="Gargeya S."/>
            <person name="Fitzgerald M."/>
            <person name="Abouelleil A."/>
            <person name="Alvarado L."/>
            <person name="Berlin A.M."/>
            <person name="Chapman S.B."/>
            <person name="Dewar J."/>
            <person name="Goldberg J."/>
            <person name="Griggs A."/>
            <person name="Gujja S."/>
            <person name="Hansen M."/>
            <person name="Howarth C."/>
            <person name="Imamovic A."/>
            <person name="Larimer J."/>
            <person name="McCowan C."/>
            <person name="Murphy C."/>
            <person name="Pearson M."/>
            <person name="Priest M."/>
            <person name="Roberts A."/>
            <person name="Saif S."/>
            <person name="Shea T."/>
            <person name="Sykes S."/>
            <person name="Wortman J."/>
            <person name="Nusbaum C."/>
            <person name="Birren B."/>
        </authorList>
    </citation>
    <scope>NUCLEOTIDE SEQUENCE</scope>
    <source>
        <strain evidence="3">CBS 10117</strain>
    </source>
</reference>
<sequence length="544" mass="60663">MNGSQSSTSKKDASSKQTGLNSITSKEQNTSTFAVEVLHQLFAFEQMFHDLIAIRDKVGKPPIRASLKQQYNHSTRLANPQILLDREETDTSIKLFHDFNRLARSQSEMDGSLVPIGWLRLFVSFVLESNVRMGENNEFGKIQAGLFTSASDRSMNEIRQHISAIKFVAFALPEDIVDVREAGFEEDLTFAHKLNGKTLILLGLGPARTINHSCNHNVYWKFCDQEIRYLSASPLSDIAFITFPMSLTADATIGPAENLCQCRHPIYHKTDSKIDIGIDSGDEYDPKHKLRRHTNGKNKSLLSGAKVSLKKRAQEAVGNDVTPKLSTISAIGSLPMQDIHPVPEPKRRKTEPKPPVTYSKIPQGWRSKERLDGIQRRVSLQASAEQVDQVKTSPVTRYVLGITADVSSSVKKATEEDSKIPVGPGSNPQKTQSLARKSDAVVRQNASCKATSPVTADKRKLPFKTTSNKPVVPHETPPMQSGDQLLLQAFLNSQKIVMKQQDLIESQCRNVKVAQEDKQKSQDRLDRYQANQDRLGELIWGKKG</sequence>
<evidence type="ECO:0000256" key="1">
    <source>
        <dbReference type="SAM" id="MobiDB-lite"/>
    </source>
</evidence>
<evidence type="ECO:0000313" key="2">
    <source>
        <dbReference type="EMBL" id="OBR89167.1"/>
    </source>
</evidence>
<keyword evidence="4" id="KW-1185">Reference proteome</keyword>
<evidence type="ECO:0000313" key="3">
    <source>
        <dbReference type="EMBL" id="WWC58444.1"/>
    </source>
</evidence>
<feature type="compositionally biased region" description="Polar residues" evidence="1">
    <location>
        <begin position="426"/>
        <end position="435"/>
    </location>
</feature>
<dbReference type="VEuPathDB" id="FungiDB:I303_00990"/>
<dbReference type="OrthoDB" id="2566386at2759"/>
<dbReference type="Proteomes" id="UP000078595">
    <property type="component" value="Chromosome 1"/>
</dbReference>
<dbReference type="RefSeq" id="XP_018267009.1">
    <property type="nucleotide sequence ID" value="XM_018404355.1"/>
</dbReference>
<accession>A0A1A6AGI2</accession>
<dbReference type="AlphaFoldDB" id="A0A1A6AGI2"/>
<dbReference type="EMBL" id="KI894027">
    <property type="protein sequence ID" value="OBR89167.1"/>
    <property type="molecule type" value="Genomic_DNA"/>
</dbReference>
<feature type="compositionally biased region" description="Polar residues" evidence="1">
    <location>
        <begin position="444"/>
        <end position="454"/>
    </location>
</feature>
<protein>
    <submittedName>
        <fullName evidence="2">Uncharacterized protein</fullName>
    </submittedName>
</protein>
<feature type="region of interest" description="Disordered" evidence="1">
    <location>
        <begin position="410"/>
        <end position="479"/>
    </location>
</feature>
<dbReference type="GeneID" id="28964689"/>
<reference evidence="3" key="3">
    <citation type="submission" date="2024-02" db="EMBL/GenBank/DDBJ databases">
        <title>Comparative genomics of Cryptococcus and Kwoniella reveals pathogenesis evolution and contrasting modes of karyotype evolution via chromosome fusion or intercentromeric recombination.</title>
        <authorList>
            <person name="Coelho M.A."/>
            <person name="David-Palma M."/>
            <person name="Shea T."/>
            <person name="Bowers K."/>
            <person name="McGinley-Smith S."/>
            <person name="Mohammad A.W."/>
            <person name="Gnirke A."/>
            <person name="Yurkov A.M."/>
            <person name="Nowrousian M."/>
            <person name="Sun S."/>
            <person name="Cuomo C.A."/>
            <person name="Heitman J."/>
        </authorList>
    </citation>
    <scope>NUCLEOTIDE SEQUENCE</scope>
    <source>
        <strain evidence="3">CBS 10117</strain>
    </source>
</reference>
<name>A0A1A6AGI2_9TREE</name>
<evidence type="ECO:0000313" key="4">
    <source>
        <dbReference type="Proteomes" id="UP000078595"/>
    </source>
</evidence>
<dbReference type="KEGG" id="kdj:28964689"/>
<reference evidence="2" key="1">
    <citation type="submission" date="2013-07" db="EMBL/GenBank/DDBJ databases">
        <title>The Genome Sequence of Cryptococcus dejecticola CBS10117.</title>
        <authorList>
            <consortium name="The Broad Institute Genome Sequencing Platform"/>
            <person name="Cuomo C."/>
            <person name="Litvintseva A."/>
            <person name="Chen Y."/>
            <person name="Heitman J."/>
            <person name="Sun S."/>
            <person name="Springer D."/>
            <person name="Dromer F."/>
            <person name="Young S.K."/>
            <person name="Zeng Q."/>
            <person name="Gargeya S."/>
            <person name="Fitzgerald M."/>
            <person name="Abouelleil A."/>
            <person name="Alvarado L."/>
            <person name="Berlin A.M."/>
            <person name="Chapman S.B."/>
            <person name="Dewar J."/>
            <person name="Goldberg J."/>
            <person name="Griggs A."/>
            <person name="Gujja S."/>
            <person name="Hansen M."/>
            <person name="Howarth C."/>
            <person name="Imamovic A."/>
            <person name="Larimer J."/>
            <person name="McCowan C."/>
            <person name="Murphy C."/>
            <person name="Pearson M."/>
            <person name="Priest M."/>
            <person name="Roberts A."/>
            <person name="Saif S."/>
            <person name="Shea T."/>
            <person name="Sykes S."/>
            <person name="Wortman J."/>
            <person name="Nusbaum C."/>
            <person name="Birren B."/>
        </authorList>
    </citation>
    <scope>NUCLEOTIDE SEQUENCE [LARGE SCALE GENOMIC DNA]</scope>
    <source>
        <strain evidence="2">CBS 10117</strain>
    </source>
</reference>
<proteinExistence type="predicted"/>
<dbReference type="EMBL" id="CP144530">
    <property type="protein sequence ID" value="WWC58444.1"/>
    <property type="molecule type" value="Genomic_DNA"/>
</dbReference>
<gene>
    <name evidence="2" type="ORF">I303_00990</name>
    <name evidence="3" type="ORF">I303_100985</name>
</gene>